<evidence type="ECO:0000313" key="1">
    <source>
        <dbReference type="EMBL" id="MDR7306955.1"/>
    </source>
</evidence>
<reference evidence="1 2" key="1">
    <citation type="submission" date="2023-07" db="EMBL/GenBank/DDBJ databases">
        <title>Sorghum-associated microbial communities from plants grown in Nebraska, USA.</title>
        <authorList>
            <person name="Schachtman D."/>
        </authorList>
    </citation>
    <scope>NUCLEOTIDE SEQUENCE [LARGE SCALE GENOMIC DNA]</scope>
    <source>
        <strain evidence="1 2">BE308</strain>
    </source>
</reference>
<sequence length="288" mass="31440">MNSTLTLRNGDLLCDIKPELGGSIAGLWLGADPVLSSVPGDQMQTVRQSASYPLVPFSNRIGHGQLQWAGTSHPLIKNFEPEPHTIHGVGWQRPWAVLESTEQFALLSFEHKADASWPFDFDCSQAFKLEAGALEMTLSITNQSPVAAPVGLGWHPYFPKRSGTEVQFSATGRWEMGSDKLPTHRVAHPGLHQTLELLTVDHCFDGWGGVLTLRDSVMRVRVSSALSHLVVYTNPQRDNIAVEPVSHVNNALNLMAQTGTAGGDLGVVVLQPGQTYSCEMRIDVERAL</sequence>
<proteinExistence type="predicted"/>
<keyword evidence="2" id="KW-1185">Reference proteome</keyword>
<protein>
    <submittedName>
        <fullName evidence="1">Aldose 1-epimerase</fullName>
        <ecNumber evidence="1">5.1.3.3</ecNumber>
    </submittedName>
</protein>
<accession>A0ABU1ZPZ8</accession>
<comment type="caution">
    <text evidence="1">The sequence shown here is derived from an EMBL/GenBank/DDBJ whole genome shotgun (WGS) entry which is preliminary data.</text>
</comment>
<dbReference type="Gene3D" id="2.70.98.10">
    <property type="match status" value="1"/>
</dbReference>
<dbReference type="InterPro" id="IPR008183">
    <property type="entry name" value="Aldose_1/G6P_1-epimerase"/>
</dbReference>
<dbReference type="SUPFAM" id="SSF74650">
    <property type="entry name" value="Galactose mutarotase-like"/>
    <property type="match status" value="1"/>
</dbReference>
<dbReference type="EMBL" id="JAVDXO010000004">
    <property type="protein sequence ID" value="MDR7306955.1"/>
    <property type="molecule type" value="Genomic_DNA"/>
</dbReference>
<dbReference type="GO" id="GO:0004034">
    <property type="term" value="F:aldose 1-epimerase activity"/>
    <property type="evidence" value="ECO:0007669"/>
    <property type="project" value="UniProtKB-EC"/>
</dbReference>
<dbReference type="InterPro" id="IPR011013">
    <property type="entry name" value="Gal_mutarotase_sf_dom"/>
</dbReference>
<name>A0ABU1ZPZ8_9BURK</name>
<dbReference type="Pfam" id="PF01263">
    <property type="entry name" value="Aldose_epim"/>
    <property type="match status" value="1"/>
</dbReference>
<dbReference type="CDD" id="cd09021">
    <property type="entry name" value="Aldose_epim_Ec_YphB"/>
    <property type="match status" value="1"/>
</dbReference>
<dbReference type="InterPro" id="IPR014718">
    <property type="entry name" value="GH-type_carb-bd"/>
</dbReference>
<gene>
    <name evidence="1" type="ORF">J2X15_002241</name>
</gene>
<dbReference type="EC" id="5.1.3.3" evidence="1"/>
<evidence type="ECO:0000313" key="2">
    <source>
        <dbReference type="Proteomes" id="UP001268089"/>
    </source>
</evidence>
<organism evidence="1 2">
    <name type="scientific">Rhodoferax saidenbachensis</name>
    <dbReference type="NCBI Taxonomy" id="1484693"/>
    <lineage>
        <taxon>Bacteria</taxon>
        <taxon>Pseudomonadati</taxon>
        <taxon>Pseudomonadota</taxon>
        <taxon>Betaproteobacteria</taxon>
        <taxon>Burkholderiales</taxon>
        <taxon>Comamonadaceae</taxon>
        <taxon>Rhodoferax</taxon>
    </lineage>
</organism>
<dbReference type="RefSeq" id="WP_310342710.1">
    <property type="nucleotide sequence ID" value="NZ_JAVDXO010000004.1"/>
</dbReference>
<dbReference type="Proteomes" id="UP001268089">
    <property type="component" value="Unassembled WGS sequence"/>
</dbReference>
<keyword evidence="1" id="KW-0413">Isomerase</keyword>